<protein>
    <submittedName>
        <fullName evidence="1">Uncharacterized protein</fullName>
    </submittedName>
</protein>
<proteinExistence type="predicted"/>
<sequence length="50" mass="6344">MCQVFKSTLKSNHLTNHFFLGNYFIFIKLYHDILRIYYEHFMNKHFMHFK</sequence>
<dbReference type="AlphaFoldDB" id="A0A0E9Q6C3"/>
<organism evidence="1">
    <name type="scientific">Anguilla anguilla</name>
    <name type="common">European freshwater eel</name>
    <name type="synonym">Muraena anguilla</name>
    <dbReference type="NCBI Taxonomy" id="7936"/>
    <lineage>
        <taxon>Eukaryota</taxon>
        <taxon>Metazoa</taxon>
        <taxon>Chordata</taxon>
        <taxon>Craniata</taxon>
        <taxon>Vertebrata</taxon>
        <taxon>Euteleostomi</taxon>
        <taxon>Actinopterygii</taxon>
        <taxon>Neopterygii</taxon>
        <taxon>Teleostei</taxon>
        <taxon>Anguilliformes</taxon>
        <taxon>Anguillidae</taxon>
        <taxon>Anguilla</taxon>
    </lineage>
</organism>
<reference evidence="1" key="2">
    <citation type="journal article" date="2015" name="Fish Shellfish Immunol.">
        <title>Early steps in the European eel (Anguilla anguilla)-Vibrio vulnificus interaction in the gills: Role of the RtxA13 toxin.</title>
        <authorList>
            <person name="Callol A."/>
            <person name="Pajuelo D."/>
            <person name="Ebbesson L."/>
            <person name="Teles M."/>
            <person name="MacKenzie S."/>
            <person name="Amaro C."/>
        </authorList>
    </citation>
    <scope>NUCLEOTIDE SEQUENCE</scope>
</reference>
<dbReference type="EMBL" id="GBXM01096303">
    <property type="protein sequence ID" value="JAH12274.1"/>
    <property type="molecule type" value="Transcribed_RNA"/>
</dbReference>
<accession>A0A0E9Q6C3</accession>
<name>A0A0E9Q6C3_ANGAN</name>
<reference evidence="1" key="1">
    <citation type="submission" date="2014-11" db="EMBL/GenBank/DDBJ databases">
        <authorList>
            <person name="Amaro Gonzalez C."/>
        </authorList>
    </citation>
    <scope>NUCLEOTIDE SEQUENCE</scope>
</reference>
<evidence type="ECO:0000313" key="1">
    <source>
        <dbReference type="EMBL" id="JAH12274.1"/>
    </source>
</evidence>